<dbReference type="InterPro" id="IPR020550">
    <property type="entry name" value="Inositol_monophosphatase_CS"/>
</dbReference>
<sequence>MAVYDFAKGLVIEAGNNIRKMMQQDINIETKSNPNDLVTNVDKATEDFIYNNIMENYPDHQFIGEEGHGRPMSEVEQKGIVWVIDPIDGTLNFVHQKENFAISIGIYNDGEPYAGFVYDVMNDLLYHAKAGEGAFVNEHPMKPLENSDLNKSLIGINPNWLTKPVIGVIFRKVVDEARSCRAYGSAALEMIHVAQGKLGAYLTPRLQPWDYAGALIILNEVGGKGTDLLGNPLSLNQPHSVLVGNQSIHEEILTKHMLPEKETFETLHKRYR</sequence>
<dbReference type="PANTHER" id="PTHR20854:SF4">
    <property type="entry name" value="INOSITOL-1-MONOPHOSPHATASE-RELATED"/>
    <property type="match status" value="1"/>
</dbReference>
<evidence type="ECO:0000256" key="5">
    <source>
        <dbReference type="ARBA" id="ARBA00022842"/>
    </source>
</evidence>
<dbReference type="PROSITE" id="PS00630">
    <property type="entry name" value="IMP_2"/>
    <property type="match status" value="1"/>
</dbReference>
<dbReference type="InterPro" id="IPR020583">
    <property type="entry name" value="Inositol_monoP_metal-BS"/>
</dbReference>
<protein>
    <recommendedName>
        <fullName evidence="2">inositol-phosphate phosphatase</fullName>
        <ecNumber evidence="2">3.1.3.25</ecNumber>
    </recommendedName>
</protein>
<dbReference type="EC" id="3.1.3.25" evidence="2"/>
<keyword evidence="5" id="KW-0460">Magnesium</keyword>
<comment type="catalytic activity">
    <reaction evidence="1">
        <text>a myo-inositol phosphate + H2O = myo-inositol + phosphate</text>
        <dbReference type="Rhea" id="RHEA:24056"/>
        <dbReference type="ChEBI" id="CHEBI:15377"/>
        <dbReference type="ChEBI" id="CHEBI:17268"/>
        <dbReference type="ChEBI" id="CHEBI:43474"/>
        <dbReference type="ChEBI" id="CHEBI:84139"/>
        <dbReference type="EC" id="3.1.3.25"/>
    </reaction>
</comment>
<proteinExistence type="predicted"/>
<dbReference type="PROSITE" id="PS00629">
    <property type="entry name" value="IMP_1"/>
    <property type="match status" value="1"/>
</dbReference>
<evidence type="ECO:0000256" key="4">
    <source>
        <dbReference type="ARBA" id="ARBA00022801"/>
    </source>
</evidence>
<dbReference type="RefSeq" id="WP_002480537.1">
    <property type="nucleotide sequence ID" value="NZ_AXDY01000009.1"/>
</dbReference>
<gene>
    <name evidence="6" type="ORF">SSIM_09975</name>
</gene>
<dbReference type="InterPro" id="IPR000760">
    <property type="entry name" value="Inositol_monophosphatase-like"/>
</dbReference>
<dbReference type="PRINTS" id="PR00377">
    <property type="entry name" value="IMPHPHTASES"/>
</dbReference>
<dbReference type="CDD" id="cd01637">
    <property type="entry name" value="IMPase_like"/>
    <property type="match status" value="1"/>
</dbReference>
<dbReference type="EMBL" id="AXDY01000009">
    <property type="protein sequence ID" value="ERS92814.1"/>
    <property type="molecule type" value="Genomic_DNA"/>
</dbReference>
<dbReference type="Gene3D" id="3.30.540.10">
    <property type="entry name" value="Fructose-1,6-Bisphosphatase, subunit A, domain 1"/>
    <property type="match status" value="1"/>
</dbReference>
<dbReference type="GeneID" id="77331985"/>
<organism evidence="6 7">
    <name type="scientific">Staphylococcus simulans UMC-CNS-990</name>
    <dbReference type="NCBI Taxonomy" id="1405498"/>
    <lineage>
        <taxon>Bacteria</taxon>
        <taxon>Bacillati</taxon>
        <taxon>Bacillota</taxon>
        <taxon>Bacilli</taxon>
        <taxon>Bacillales</taxon>
        <taxon>Staphylococcaceae</taxon>
        <taxon>Staphylococcus</taxon>
    </lineage>
</organism>
<name>A0ABP2YRV8_STASI</name>
<dbReference type="Proteomes" id="UP000017131">
    <property type="component" value="Unassembled WGS sequence"/>
</dbReference>
<accession>A0ABP2YRV8</accession>
<evidence type="ECO:0000256" key="3">
    <source>
        <dbReference type="ARBA" id="ARBA00022723"/>
    </source>
</evidence>
<evidence type="ECO:0000256" key="1">
    <source>
        <dbReference type="ARBA" id="ARBA00001033"/>
    </source>
</evidence>
<evidence type="ECO:0000313" key="7">
    <source>
        <dbReference type="Proteomes" id="UP000017131"/>
    </source>
</evidence>
<dbReference type="SUPFAM" id="SSF56655">
    <property type="entry name" value="Carbohydrate phosphatase"/>
    <property type="match status" value="1"/>
</dbReference>
<comment type="caution">
    <text evidence="6">The sequence shown here is derived from an EMBL/GenBank/DDBJ whole genome shotgun (WGS) entry which is preliminary data.</text>
</comment>
<dbReference type="PANTHER" id="PTHR20854">
    <property type="entry name" value="INOSITOL MONOPHOSPHATASE"/>
    <property type="match status" value="1"/>
</dbReference>
<evidence type="ECO:0000313" key="6">
    <source>
        <dbReference type="EMBL" id="ERS92814.1"/>
    </source>
</evidence>
<dbReference type="Pfam" id="PF00459">
    <property type="entry name" value="Inositol_P"/>
    <property type="match status" value="1"/>
</dbReference>
<keyword evidence="7" id="KW-1185">Reference proteome</keyword>
<reference evidence="6 7" key="1">
    <citation type="journal article" date="2013" name="Genome Announc.">
        <title>Draft Genome Sequence of Staphylococcus simulans UMC-CNS-990, Isolated from a Case of Chronic Bovine Mastitis.</title>
        <authorList>
            <person name="Calcutt M.J."/>
            <person name="Foecking M.F."/>
            <person name="Hsieh H.Y."/>
            <person name="Perry J."/>
            <person name="Stewart G.C."/>
            <person name="Middleton J.R."/>
        </authorList>
    </citation>
    <scope>NUCLEOTIDE SEQUENCE [LARGE SCALE GENOMIC DNA]</scope>
    <source>
        <strain evidence="6 7">UMC-CNS-990</strain>
    </source>
</reference>
<keyword evidence="3" id="KW-0479">Metal-binding</keyword>
<keyword evidence="4" id="KW-0378">Hydrolase</keyword>
<evidence type="ECO:0000256" key="2">
    <source>
        <dbReference type="ARBA" id="ARBA00013106"/>
    </source>
</evidence>
<dbReference type="Gene3D" id="3.40.190.80">
    <property type="match status" value="1"/>
</dbReference>